<dbReference type="GO" id="GO:0016758">
    <property type="term" value="F:hexosyltransferase activity"/>
    <property type="evidence" value="ECO:0007669"/>
    <property type="project" value="InterPro"/>
</dbReference>
<dbReference type="Pfam" id="PF09594">
    <property type="entry name" value="GT87"/>
    <property type="match status" value="1"/>
</dbReference>
<feature type="transmembrane region" description="Helical" evidence="8">
    <location>
        <begin position="359"/>
        <end position="380"/>
    </location>
</feature>
<evidence type="ECO:0000256" key="7">
    <source>
        <dbReference type="ARBA" id="ARBA00024033"/>
    </source>
</evidence>
<feature type="transmembrane region" description="Helical" evidence="8">
    <location>
        <begin position="97"/>
        <end position="126"/>
    </location>
</feature>
<dbReference type="InterPro" id="IPR018584">
    <property type="entry name" value="GT87"/>
</dbReference>
<evidence type="ECO:0000313" key="10">
    <source>
        <dbReference type="Proteomes" id="UP000059113"/>
    </source>
</evidence>
<keyword evidence="6 8" id="KW-0472">Membrane</keyword>
<dbReference type="AlphaFoldDB" id="A0A0H4VJ13"/>
<keyword evidence="4 8" id="KW-0812">Transmembrane</keyword>
<dbReference type="PATRIC" id="fig|1648404.4.peg.2866"/>
<name>A0A0H4VJ13_9SPHN</name>
<evidence type="ECO:0000256" key="8">
    <source>
        <dbReference type="SAM" id="Phobius"/>
    </source>
</evidence>
<organism evidence="9 10">
    <name type="scientific">Aurantiacibacter atlanticus</name>
    <dbReference type="NCBI Taxonomy" id="1648404"/>
    <lineage>
        <taxon>Bacteria</taxon>
        <taxon>Pseudomonadati</taxon>
        <taxon>Pseudomonadota</taxon>
        <taxon>Alphaproteobacteria</taxon>
        <taxon>Sphingomonadales</taxon>
        <taxon>Erythrobacteraceae</taxon>
        <taxon>Aurantiacibacter</taxon>
    </lineage>
</organism>
<evidence type="ECO:0000256" key="1">
    <source>
        <dbReference type="ARBA" id="ARBA00004651"/>
    </source>
</evidence>
<evidence type="ECO:0000256" key="2">
    <source>
        <dbReference type="ARBA" id="ARBA00022475"/>
    </source>
</evidence>
<dbReference type="Proteomes" id="UP000059113">
    <property type="component" value="Chromosome"/>
</dbReference>
<feature type="transmembrane region" description="Helical" evidence="8">
    <location>
        <begin position="205"/>
        <end position="224"/>
    </location>
</feature>
<accession>A0A0H4VJ13</accession>
<protein>
    <submittedName>
        <fullName evidence="9">Putative membrane protein</fullName>
    </submittedName>
</protein>
<proteinExistence type="inferred from homology"/>
<sequence>MPMRTTVIDHLRHADWLDTRRVRGYAVIVGIASLLLLVNSFIKAMGVEGTDFLAFWGAGHVTIGGDPAAAYDLEVQERVQTATGSEGWFAFVNPPPFLFAAAPFGALPFPLAWIAWVAVTFALWAWASIRAFVQLWPIVIVFPGALLAAGHAQNGLLTGAILIAGVTLLDRRPVLSGAVLGMLVIKPHLALLIPFWLAGAGKWRAFLAAGMSGLALLLLSWLVLGLDTMLAYTTSWNASAAIMENADRAFYLRMATPFSQLSLIAPTEIALAVNIASAIGMIILAFMSWNRFGGDALASGALVLAATALTSPYLFNYDLPFLILPILWLVREGLRQGFRPWEKLALVLLFAAPHATRAMALPLGMNPMPICAALLVWMIWSRAQYVQENIKNPEY</sequence>
<reference evidence="9 10" key="1">
    <citation type="journal article" date="2015" name="Int. J. Syst. Evol. Microbiol.">
        <title>Erythrobacter atlanticus sp. nov., a bacterium from ocean sediment able to degrade polycyclic aromatic hydrocarbons.</title>
        <authorList>
            <person name="Zhuang L."/>
            <person name="Liu Y."/>
            <person name="Wang L."/>
            <person name="Wang W."/>
            <person name="Shao Z."/>
        </authorList>
    </citation>
    <scope>NUCLEOTIDE SEQUENCE [LARGE SCALE GENOMIC DNA]</scope>
    <source>
        <strain evidence="10">s21-N3</strain>
    </source>
</reference>
<dbReference type="STRING" id="1648404.CP97_13765"/>
<keyword evidence="5 8" id="KW-1133">Transmembrane helix</keyword>
<dbReference type="GO" id="GO:0005886">
    <property type="term" value="C:plasma membrane"/>
    <property type="evidence" value="ECO:0007669"/>
    <property type="project" value="UniProtKB-SubCell"/>
</dbReference>
<evidence type="ECO:0000256" key="3">
    <source>
        <dbReference type="ARBA" id="ARBA00022679"/>
    </source>
</evidence>
<dbReference type="EMBL" id="CP011310">
    <property type="protein sequence ID" value="AKQ42866.1"/>
    <property type="molecule type" value="Genomic_DNA"/>
</dbReference>
<reference evidence="10" key="2">
    <citation type="submission" date="2015-04" db="EMBL/GenBank/DDBJ databases">
        <title>The complete genome sequence of Erythrobacter sp. s21-N3.</title>
        <authorList>
            <person name="Zhuang L."/>
            <person name="Liu Y."/>
            <person name="Shao Z."/>
        </authorList>
    </citation>
    <scope>NUCLEOTIDE SEQUENCE [LARGE SCALE GENOMIC DNA]</scope>
    <source>
        <strain evidence="10">s21-N3</strain>
    </source>
</reference>
<keyword evidence="3" id="KW-0808">Transferase</keyword>
<feature type="transmembrane region" description="Helical" evidence="8">
    <location>
        <begin position="22"/>
        <end position="42"/>
    </location>
</feature>
<gene>
    <name evidence="9" type="ORF">CP97_13765</name>
</gene>
<evidence type="ECO:0000256" key="4">
    <source>
        <dbReference type="ARBA" id="ARBA00022692"/>
    </source>
</evidence>
<evidence type="ECO:0000256" key="5">
    <source>
        <dbReference type="ARBA" id="ARBA00022989"/>
    </source>
</evidence>
<comment type="subcellular location">
    <subcellularLocation>
        <location evidence="1">Cell membrane</location>
        <topology evidence="1">Multi-pass membrane protein</topology>
    </subcellularLocation>
</comment>
<feature type="transmembrane region" description="Helical" evidence="8">
    <location>
        <begin position="269"/>
        <end position="289"/>
    </location>
</feature>
<feature type="transmembrane region" description="Helical" evidence="8">
    <location>
        <begin position="174"/>
        <end position="198"/>
    </location>
</feature>
<keyword evidence="2" id="KW-1003">Cell membrane</keyword>
<evidence type="ECO:0000256" key="6">
    <source>
        <dbReference type="ARBA" id="ARBA00023136"/>
    </source>
</evidence>
<feature type="transmembrane region" description="Helical" evidence="8">
    <location>
        <begin position="138"/>
        <end position="168"/>
    </location>
</feature>
<keyword evidence="10" id="KW-1185">Reference proteome</keyword>
<dbReference type="KEGG" id="ery:CP97_13765"/>
<comment type="similarity">
    <text evidence="7">Belongs to the glycosyltransferase 87 family.</text>
</comment>
<evidence type="ECO:0000313" key="9">
    <source>
        <dbReference type="EMBL" id="AKQ42866.1"/>
    </source>
</evidence>
<dbReference type="OrthoDB" id="7679563at2"/>
<feature type="transmembrane region" description="Helical" evidence="8">
    <location>
        <begin position="296"/>
        <end position="315"/>
    </location>
</feature>